<organism evidence="1 2">
    <name type="scientific">Clostridium beijerinckii (strain ATCC 51743 / NCIMB 8052)</name>
    <name type="common">Clostridium acetobutylicum</name>
    <dbReference type="NCBI Taxonomy" id="290402"/>
    <lineage>
        <taxon>Bacteria</taxon>
        <taxon>Bacillati</taxon>
        <taxon>Bacillota</taxon>
        <taxon>Clostridia</taxon>
        <taxon>Eubacteriales</taxon>
        <taxon>Clostridiaceae</taxon>
        <taxon>Clostridium</taxon>
    </lineage>
</organism>
<dbReference type="Proteomes" id="UP000000565">
    <property type="component" value="Chromosome"/>
</dbReference>
<dbReference type="KEGG" id="cbe:Cbei_0928"/>
<evidence type="ECO:0000313" key="2">
    <source>
        <dbReference type="Proteomes" id="UP000000565"/>
    </source>
</evidence>
<protein>
    <submittedName>
        <fullName evidence="1">Uncharacterized protein</fullName>
    </submittedName>
</protein>
<evidence type="ECO:0000313" key="1">
    <source>
        <dbReference type="EMBL" id="ABR33112.1"/>
    </source>
</evidence>
<dbReference type="eggNOG" id="ENOG5032FNK">
    <property type="taxonomic scope" value="Bacteria"/>
</dbReference>
<reference evidence="1 2" key="3">
    <citation type="journal article" date="2012" name="BMC Genomics">
        <title>Genome-wide dynamic transcriptional profiling in clostridium beijerinckii NCIMB 8052 using single-nucleotide resolution RNA-Seq.</title>
        <authorList>
            <person name="Wang Y."/>
            <person name="Li X."/>
            <person name="Mao Y."/>
            <person name="Blaschek H.P."/>
        </authorList>
    </citation>
    <scope>NUCLEOTIDE SEQUENCE [LARGE SCALE GENOMIC DNA]</scope>
    <source>
        <strain evidence="2">ATCC 51743 / NCIMB 8052</strain>
    </source>
</reference>
<name>A6LRY2_CLOB8</name>
<dbReference type="EMBL" id="CP000721">
    <property type="protein sequence ID" value="ABR33112.1"/>
    <property type="molecule type" value="Genomic_DNA"/>
</dbReference>
<dbReference type="AlphaFoldDB" id="A6LRY2"/>
<reference evidence="1 2" key="2">
    <citation type="journal article" date="2011" name="BMC Genomics">
        <title>Single-nucleotide resolution analysis of the transcriptome structure of Clostridium beijerinckii NCIMB 8052 using RNA-Seq.</title>
        <authorList>
            <person name="Wang Y."/>
            <person name="Li X."/>
            <person name="Mao Y."/>
            <person name="Blaschek H.P."/>
        </authorList>
    </citation>
    <scope>NUCLEOTIDE SEQUENCE [LARGE SCALE GENOMIC DNA]</scope>
    <source>
        <strain evidence="2">ATCC 51743 / NCIMB 8052</strain>
    </source>
</reference>
<gene>
    <name evidence="1" type="ordered locus">Cbei_0928</name>
</gene>
<accession>A6LRY2</accession>
<reference evidence="1 2" key="1">
    <citation type="submission" date="2007-06" db="EMBL/GenBank/DDBJ databases">
        <title>Complete sequence of Clostridium beijerinckii NCIMB 8052.</title>
        <authorList>
            <consortium name="US DOE Joint Genome Institute"/>
            <person name="Copeland A."/>
            <person name="Lucas S."/>
            <person name="Lapidus A."/>
            <person name="Barry K."/>
            <person name="Detter J.C."/>
            <person name="Glavina del Rio T."/>
            <person name="Hammon N."/>
            <person name="Israni S."/>
            <person name="Dalin E."/>
            <person name="Tice H."/>
            <person name="Pitluck S."/>
            <person name="Sims D."/>
            <person name="Brettin T."/>
            <person name="Bruce D."/>
            <person name="Tapia R."/>
            <person name="Brainard J."/>
            <person name="Schmutz J."/>
            <person name="Larimer F."/>
            <person name="Land M."/>
            <person name="Hauser L."/>
            <person name="Kyrpides N."/>
            <person name="Mikhailova N."/>
            <person name="Bennet G."/>
            <person name="Cann I."/>
            <person name="Chen J.-S."/>
            <person name="Contreras A.L."/>
            <person name="Jones D."/>
            <person name="Kashket E."/>
            <person name="Mitchell W."/>
            <person name="Stoddard S."/>
            <person name="Schwarz W."/>
            <person name="Qureshi N."/>
            <person name="Young M."/>
            <person name="Shi Z."/>
            <person name="Ezeji T."/>
            <person name="White B."/>
            <person name="Blaschek H."/>
            <person name="Richardson P."/>
        </authorList>
    </citation>
    <scope>NUCLEOTIDE SEQUENCE [LARGE SCALE GENOMIC DNA]</scope>
    <source>
        <strain evidence="2">ATCC 51743 / NCIMB 8052</strain>
    </source>
</reference>
<proteinExistence type="predicted"/>
<dbReference type="HOGENOM" id="CLU_2732787_0_0_9"/>
<sequence length="71" mass="8045">MLSIINLILRRVFRMQFNKNSGCVKVWVTLIVGGTYEYKDVPKLLNLQEQVKLVLVDMGAIEDITTESTAS</sequence>